<evidence type="ECO:0000313" key="3">
    <source>
        <dbReference type="EMBL" id="RKL66676.1"/>
    </source>
</evidence>
<dbReference type="InterPro" id="IPR050570">
    <property type="entry name" value="Cell_wall_metabolism_enzyme"/>
</dbReference>
<evidence type="ECO:0000259" key="2">
    <source>
        <dbReference type="Pfam" id="PF01551"/>
    </source>
</evidence>
<reference evidence="3 4" key="1">
    <citation type="submission" date="2017-10" db="EMBL/GenBank/DDBJ databases">
        <title>Bacillus sp. nov., a halophilic bacterium isolated from a Keqin Lake.</title>
        <authorList>
            <person name="Wang H."/>
        </authorList>
    </citation>
    <scope>NUCLEOTIDE SEQUENCE [LARGE SCALE GENOMIC DNA]</scope>
    <source>
        <strain evidence="3 4">KCTC 13187</strain>
    </source>
</reference>
<dbReference type="Pfam" id="PF01551">
    <property type="entry name" value="Peptidase_M23"/>
    <property type="match status" value="1"/>
</dbReference>
<dbReference type="OrthoDB" id="9809488at2"/>
<feature type="chain" id="PRO_5039626227" evidence="1">
    <location>
        <begin position="25"/>
        <end position="326"/>
    </location>
</feature>
<dbReference type="PROSITE" id="PS51257">
    <property type="entry name" value="PROKAR_LIPOPROTEIN"/>
    <property type="match status" value="1"/>
</dbReference>
<gene>
    <name evidence="3" type="ORF">CR203_12615</name>
</gene>
<keyword evidence="1" id="KW-0732">Signal</keyword>
<dbReference type="PANTHER" id="PTHR21666:SF270">
    <property type="entry name" value="MUREIN HYDROLASE ACTIVATOR ENVC"/>
    <property type="match status" value="1"/>
</dbReference>
<protein>
    <submittedName>
        <fullName evidence="3">Metalloendopeptidase</fullName>
    </submittedName>
</protein>
<accession>A0A3A9KPQ5</accession>
<dbReference type="GO" id="GO:0004222">
    <property type="term" value="F:metalloendopeptidase activity"/>
    <property type="evidence" value="ECO:0007669"/>
    <property type="project" value="TreeGrafter"/>
</dbReference>
<dbReference type="Gene3D" id="2.70.70.10">
    <property type="entry name" value="Glucose Permease (Domain IIA)"/>
    <property type="match status" value="1"/>
</dbReference>
<dbReference type="PANTHER" id="PTHR21666">
    <property type="entry name" value="PEPTIDASE-RELATED"/>
    <property type="match status" value="1"/>
</dbReference>
<dbReference type="RefSeq" id="WP_110934904.1">
    <property type="nucleotide sequence ID" value="NZ_KZ614146.1"/>
</dbReference>
<dbReference type="InterPro" id="IPR011055">
    <property type="entry name" value="Dup_hybrid_motif"/>
</dbReference>
<name>A0A3A9KPQ5_9BACI</name>
<proteinExistence type="predicted"/>
<organism evidence="3 4">
    <name type="scientific">Salipaludibacillus neizhouensis</name>
    <dbReference type="NCBI Taxonomy" id="885475"/>
    <lineage>
        <taxon>Bacteria</taxon>
        <taxon>Bacillati</taxon>
        <taxon>Bacillota</taxon>
        <taxon>Bacilli</taxon>
        <taxon>Bacillales</taxon>
        <taxon>Bacillaceae</taxon>
    </lineage>
</organism>
<comment type="caution">
    <text evidence="3">The sequence shown here is derived from an EMBL/GenBank/DDBJ whole genome shotgun (WGS) entry which is preliminary data.</text>
</comment>
<dbReference type="EMBL" id="PDOE01000005">
    <property type="protein sequence ID" value="RKL66676.1"/>
    <property type="molecule type" value="Genomic_DNA"/>
</dbReference>
<dbReference type="InterPro" id="IPR016047">
    <property type="entry name" value="M23ase_b-sheet_dom"/>
</dbReference>
<dbReference type="AlphaFoldDB" id="A0A3A9KPQ5"/>
<dbReference type="Proteomes" id="UP000281498">
    <property type="component" value="Unassembled WGS sequence"/>
</dbReference>
<sequence>MRQLKYKMIALPLLFLTLASGCSSEVARKSDKEKNNVDQEFVITPEDFPDTFLNGDIAKVYHQTSGDFRGIVSAEEFTDLGKNFNEGVKSYELVSELSLNEYTEYQWINETKDKGIRSYFSEDHTIQGLELLPLTDFVQQDKAYTEMTYTMPVLNEWFTFWGGTNELVNYHYPVESQRYAYDLVIMNNGSTFKGNPRKNESYYAFGELVLTPEDGTVVASVNTIADNTPTVDTNEEEPLGNHVVIDHGNGEYSVLAHFQEGSVQVKTGDNVYAGDILGLCGNSGNSSEPHIHYHVADNADWQQAKSLQIRFKDETSPVRGEKVIGF</sequence>
<dbReference type="CDD" id="cd12797">
    <property type="entry name" value="M23_peptidase"/>
    <property type="match status" value="1"/>
</dbReference>
<feature type="signal peptide" evidence="1">
    <location>
        <begin position="1"/>
        <end position="24"/>
    </location>
</feature>
<feature type="domain" description="M23ase beta-sheet core" evidence="2">
    <location>
        <begin position="206"/>
        <end position="299"/>
    </location>
</feature>
<dbReference type="SUPFAM" id="SSF51261">
    <property type="entry name" value="Duplicated hybrid motif"/>
    <property type="match status" value="1"/>
</dbReference>
<evidence type="ECO:0000256" key="1">
    <source>
        <dbReference type="SAM" id="SignalP"/>
    </source>
</evidence>
<keyword evidence="4" id="KW-1185">Reference proteome</keyword>
<evidence type="ECO:0000313" key="4">
    <source>
        <dbReference type="Proteomes" id="UP000281498"/>
    </source>
</evidence>